<evidence type="ECO:0000256" key="1">
    <source>
        <dbReference type="SAM" id="MobiDB-lite"/>
    </source>
</evidence>
<dbReference type="AlphaFoldDB" id="A0A1I2HES1"/>
<proteinExistence type="predicted"/>
<feature type="region of interest" description="Disordered" evidence="1">
    <location>
        <begin position="445"/>
        <end position="471"/>
    </location>
</feature>
<evidence type="ECO:0000313" key="4">
    <source>
        <dbReference type="Proteomes" id="UP000181942"/>
    </source>
</evidence>
<dbReference type="Proteomes" id="UP000181942">
    <property type="component" value="Unassembled WGS sequence"/>
</dbReference>
<sequence length="471" mass="47970">MRRNSLTGLAAVFLSAAGLAASLLGAGPAGAAAVSGRPVITLDTPTPAALPDAPATAGVYFDFHTKTKNLTAHDVTLTVDARGLSKIAKVAFSSNCTAHGLVATCSESFESGSNPKIGLGSMTRLTLTALRGSRLGATGTYKITGRSAQAQIVGGTGSVTVGGPSFGLDRLADHTNLKVGSNVAEPVRFTNVGNRPARGVQTVLAASPGLDFADHYSNCKYGFNGAAHFAECYPKGAISIGETAALAAPVRLHVGSTALNTYLDALTAPLGQPGWPDGQGIKWTWGKGSALKLKVIKAGRRSSVPAGSVSLPQTGSVTGYWIATLRARNTADFAVSGASAQAAVGTTASLAFHLTANGPATLYDRSGGEGVPTAWVTLPPGTTAVGHSANCAPWQENNPAAEAKGPYVCTLPGIIVPKGQVTNFSLTVRVDDVVTHAKGGVQLVWGPDPADSHRPAFDPNSRNDSAVLTVN</sequence>
<organism evidence="3 4">
    <name type="scientific">Streptomyces mirabilis</name>
    <dbReference type="NCBI Taxonomy" id="68239"/>
    <lineage>
        <taxon>Bacteria</taxon>
        <taxon>Bacillati</taxon>
        <taxon>Actinomycetota</taxon>
        <taxon>Actinomycetes</taxon>
        <taxon>Kitasatosporales</taxon>
        <taxon>Streptomycetaceae</taxon>
        <taxon>Streptomyces</taxon>
    </lineage>
</organism>
<gene>
    <name evidence="3" type="ORF">SAMN02787118_10586</name>
</gene>
<feature type="signal peptide" evidence="2">
    <location>
        <begin position="1"/>
        <end position="31"/>
    </location>
</feature>
<feature type="chain" id="PRO_5010311472" evidence="2">
    <location>
        <begin position="32"/>
        <end position="471"/>
    </location>
</feature>
<feature type="compositionally biased region" description="Polar residues" evidence="1">
    <location>
        <begin position="460"/>
        <end position="471"/>
    </location>
</feature>
<keyword evidence="2" id="KW-0732">Signal</keyword>
<protein>
    <submittedName>
        <fullName evidence="3">Uncharacterized protein</fullName>
    </submittedName>
</protein>
<evidence type="ECO:0000313" key="3">
    <source>
        <dbReference type="EMBL" id="SFF27893.1"/>
    </source>
</evidence>
<dbReference type="EMBL" id="FONR01000005">
    <property type="protein sequence ID" value="SFF27893.1"/>
    <property type="molecule type" value="Genomic_DNA"/>
</dbReference>
<reference evidence="3 4" key="1">
    <citation type="submission" date="2016-10" db="EMBL/GenBank/DDBJ databases">
        <authorList>
            <person name="de Groot N.N."/>
        </authorList>
    </citation>
    <scope>NUCLEOTIDE SEQUENCE [LARGE SCALE GENOMIC DNA]</scope>
    <source>
        <strain evidence="3 4">OK461</strain>
    </source>
</reference>
<accession>A0A1I2HES1</accession>
<name>A0A1I2HES1_9ACTN</name>
<evidence type="ECO:0000256" key="2">
    <source>
        <dbReference type="SAM" id="SignalP"/>
    </source>
</evidence>